<proteinExistence type="predicted"/>
<evidence type="ECO:0000313" key="3">
    <source>
        <dbReference type="Proteomes" id="UP000319213"/>
    </source>
</evidence>
<dbReference type="EMBL" id="VFPQ01000001">
    <property type="protein sequence ID" value="TQM73652.1"/>
    <property type="molecule type" value="Genomic_DNA"/>
</dbReference>
<dbReference type="InterPro" id="IPR007278">
    <property type="entry name" value="DUF397"/>
</dbReference>
<gene>
    <name evidence="2" type="ORF">FHX40_0305</name>
</gene>
<evidence type="ECO:0000313" key="2">
    <source>
        <dbReference type="EMBL" id="TQM73652.1"/>
    </source>
</evidence>
<sequence length="68" mass="7119">MADVDLSGAVWRKSSHSMQNGECVEVAAVAKGQVAVRDSKNPHGPALLVSAADWANFISQIKSGVLGR</sequence>
<dbReference type="Pfam" id="PF04149">
    <property type="entry name" value="DUF397"/>
    <property type="match status" value="1"/>
</dbReference>
<reference evidence="2 3" key="1">
    <citation type="submission" date="2019-06" db="EMBL/GenBank/DDBJ databases">
        <title>Sequencing the genomes of 1000 actinobacteria strains.</title>
        <authorList>
            <person name="Klenk H.-P."/>
        </authorList>
    </citation>
    <scope>NUCLEOTIDE SEQUENCE [LARGE SCALE GENOMIC DNA]</scope>
    <source>
        <strain evidence="2 3">DSM 43186</strain>
    </source>
</reference>
<dbReference type="RefSeq" id="WP_142257937.1">
    <property type="nucleotide sequence ID" value="NZ_BMPV01000004.1"/>
</dbReference>
<keyword evidence="3" id="KW-1185">Reference proteome</keyword>
<name>A0A543ISY8_9ACTN</name>
<feature type="domain" description="DUF397" evidence="1">
    <location>
        <begin position="9"/>
        <end position="62"/>
    </location>
</feature>
<dbReference type="Proteomes" id="UP000319213">
    <property type="component" value="Unassembled WGS sequence"/>
</dbReference>
<accession>A0A543ISY8</accession>
<dbReference type="OrthoDB" id="4330022at2"/>
<comment type="caution">
    <text evidence="2">The sequence shown here is derived from an EMBL/GenBank/DDBJ whole genome shotgun (WGS) entry which is preliminary data.</text>
</comment>
<dbReference type="AlphaFoldDB" id="A0A543ISY8"/>
<organism evidence="2 3">
    <name type="scientific">Thermopolyspora flexuosa</name>
    <dbReference type="NCBI Taxonomy" id="103836"/>
    <lineage>
        <taxon>Bacteria</taxon>
        <taxon>Bacillati</taxon>
        <taxon>Actinomycetota</taxon>
        <taxon>Actinomycetes</taxon>
        <taxon>Streptosporangiales</taxon>
        <taxon>Streptosporangiaceae</taxon>
        <taxon>Thermopolyspora</taxon>
    </lineage>
</organism>
<protein>
    <submittedName>
        <fullName evidence="2">Uncharacterized protein DUF397</fullName>
    </submittedName>
</protein>
<evidence type="ECO:0000259" key="1">
    <source>
        <dbReference type="Pfam" id="PF04149"/>
    </source>
</evidence>